<protein>
    <submittedName>
        <fullName evidence="1">Uncharacterized protein</fullName>
    </submittedName>
</protein>
<name>A0ABX0HE93_9BACT</name>
<sequence>MQKVLENINSFIKKNEWCDFEIINLRGHLKIGGKTGFNEANEYDILITYKNVFFIQCLYEWKTEVKLYDKFFSIADENEQCLFNQKYEVIQGNTVFKIIGEYLDCPMYIIAENISVEFPLQVDK</sequence>
<gene>
    <name evidence="1" type="ORF">G9Q97_16910</name>
</gene>
<dbReference type="EMBL" id="JAANYN010000007">
    <property type="protein sequence ID" value="NHE58492.1"/>
    <property type="molecule type" value="Genomic_DNA"/>
</dbReference>
<accession>A0ABX0HE93</accession>
<reference evidence="1 2" key="1">
    <citation type="submission" date="2020-03" db="EMBL/GenBank/DDBJ databases">
        <title>Cyclobacterium plantarum sp. nov., a marine bacterium isolated from a coastal-marine wetland.</title>
        <authorList>
            <person name="Sanchez-Porro C."/>
            <person name="Ventosa A."/>
            <person name="Amoozegar M."/>
        </authorList>
    </citation>
    <scope>NUCLEOTIDE SEQUENCE [LARGE SCALE GENOMIC DNA]</scope>
    <source>
        <strain evidence="1 2">GBPx2</strain>
    </source>
</reference>
<keyword evidence="2" id="KW-1185">Reference proteome</keyword>
<evidence type="ECO:0000313" key="2">
    <source>
        <dbReference type="Proteomes" id="UP000649799"/>
    </source>
</evidence>
<dbReference type="Proteomes" id="UP000649799">
    <property type="component" value="Unassembled WGS sequence"/>
</dbReference>
<comment type="caution">
    <text evidence="1">The sequence shown here is derived from an EMBL/GenBank/DDBJ whole genome shotgun (WGS) entry which is preliminary data.</text>
</comment>
<proteinExistence type="predicted"/>
<evidence type="ECO:0000313" key="1">
    <source>
        <dbReference type="EMBL" id="NHE58492.1"/>
    </source>
</evidence>
<dbReference type="RefSeq" id="WP_166148937.1">
    <property type="nucleotide sequence ID" value="NZ_JAANYN010000007.1"/>
</dbReference>
<organism evidence="1 2">
    <name type="scientific">Cyclobacterium plantarum</name>
    <dbReference type="NCBI Taxonomy" id="2716263"/>
    <lineage>
        <taxon>Bacteria</taxon>
        <taxon>Pseudomonadati</taxon>
        <taxon>Bacteroidota</taxon>
        <taxon>Cytophagia</taxon>
        <taxon>Cytophagales</taxon>
        <taxon>Cyclobacteriaceae</taxon>
        <taxon>Cyclobacterium</taxon>
    </lineage>
</organism>